<dbReference type="CDD" id="cd11319">
    <property type="entry name" value="AmyAc_euk_AmyA"/>
    <property type="match status" value="1"/>
</dbReference>
<keyword evidence="21" id="KW-1185">Reference proteome</keyword>
<dbReference type="PIRSF" id="PIRSF001024">
    <property type="entry name" value="Alph-amyl_fung"/>
    <property type="match status" value="1"/>
</dbReference>
<sequence length="504" mass="55726">MRLQGSTKTAAAIAVACCSVGVHAAGADEWRSRSIYQLLTDRFARTDGSTTAECNTEDALYCGGTYSGLIKKLDYIQDMGFSAVWISPPVKNLEGTTAYGEAFHGYWQQDIYSLNPHFGTPDELRELSDELHDRGMYLMVDIVVNHMAWPGPADSVDYDDFYPFNSDSYYHSFCDITNYDDQDMVEDCWLGDSNVELVDVKTEDENIQQMYNEWIAEFVANYTIDGLRIDTVKHVEKDFFPDFLDAAGIFATGEVFDGDPQYVCDYQNYMDSVLNYPIWYPLTAAFQSTSGSISDLVSTLDLIKDTDTCGDPTLLCTFAENHDVARFASLTSDLSLAKNILAFVLLSDGIPIVYAGQEQHYAGDEDPDNREAVWLSGYNTEAPLYKMTATLNAVRNLAVTSNSSYLEYRNWIVYSDESVLAMRKGYDGIGQVVTVLNNQGEDGGEYDLSIGQTGWEEGTSILEVLGCVQATAGSEGMVTVAMAGGEPKVYFAEDSLRGSGICGR</sequence>
<dbReference type="Pfam" id="PF09260">
    <property type="entry name" value="A_amylase_dom_C"/>
    <property type="match status" value="1"/>
</dbReference>
<feature type="binding site" evidence="17">
    <location>
        <position position="228"/>
    </location>
    <ligand>
        <name>substrate</name>
    </ligand>
</feature>
<evidence type="ECO:0000256" key="9">
    <source>
        <dbReference type="ARBA" id="ARBA00023157"/>
    </source>
</evidence>
<evidence type="ECO:0000256" key="11">
    <source>
        <dbReference type="ARBA" id="ARBA00023277"/>
    </source>
</evidence>
<dbReference type="InterPro" id="IPR013780">
    <property type="entry name" value="Glyco_hydro_b"/>
</dbReference>
<evidence type="ECO:0000256" key="3">
    <source>
        <dbReference type="ARBA" id="ARBA00008061"/>
    </source>
</evidence>
<dbReference type="PANTHER" id="PTHR10357:SF215">
    <property type="entry name" value="ALPHA-AMYLASE 1"/>
    <property type="match status" value="1"/>
</dbReference>
<feature type="binding site" evidence="17">
    <location>
        <position position="323"/>
    </location>
    <ligand>
        <name>substrate</name>
    </ligand>
</feature>
<feature type="disulfide bond" evidence="16">
    <location>
        <begin position="467"/>
        <end position="502"/>
    </location>
</feature>
<evidence type="ECO:0000259" key="19">
    <source>
        <dbReference type="SMART" id="SM00642"/>
    </source>
</evidence>
<keyword evidence="6 18" id="KW-0732">Signal</keyword>
<evidence type="ECO:0000256" key="7">
    <source>
        <dbReference type="ARBA" id="ARBA00022801"/>
    </source>
</evidence>
<feature type="disulfide bond" evidence="16">
    <location>
        <begin position="264"/>
        <end position="309"/>
    </location>
</feature>
<comment type="similarity">
    <text evidence="3">Belongs to the glycosyl hydrolase 13 family.</text>
</comment>
<evidence type="ECO:0000256" key="15">
    <source>
        <dbReference type="PIRSR" id="PIRSR001024-3"/>
    </source>
</evidence>
<dbReference type="AlphaFoldDB" id="A0A6A6P497"/>
<dbReference type="Pfam" id="PF00128">
    <property type="entry name" value="Alpha-amylase"/>
    <property type="match status" value="1"/>
</dbReference>
<organism evidence="20 21">
    <name type="scientific">Lineolata rhizophorae</name>
    <dbReference type="NCBI Taxonomy" id="578093"/>
    <lineage>
        <taxon>Eukaryota</taxon>
        <taxon>Fungi</taxon>
        <taxon>Dikarya</taxon>
        <taxon>Ascomycota</taxon>
        <taxon>Pezizomycotina</taxon>
        <taxon>Dothideomycetes</taxon>
        <taxon>Dothideomycetes incertae sedis</taxon>
        <taxon>Lineolatales</taxon>
        <taxon>Lineolataceae</taxon>
        <taxon>Lineolata</taxon>
    </lineage>
</organism>
<evidence type="ECO:0000256" key="18">
    <source>
        <dbReference type="SAM" id="SignalP"/>
    </source>
</evidence>
<feature type="binding site" evidence="15">
    <location>
        <position position="199"/>
    </location>
    <ligand>
        <name>Ca(2+)</name>
        <dbReference type="ChEBI" id="CHEBI:29108"/>
        <label>1</label>
    </ligand>
</feature>
<keyword evidence="12" id="KW-0326">Glycosidase</keyword>
<dbReference type="GO" id="GO:0005509">
    <property type="term" value="F:calcium ion binding"/>
    <property type="evidence" value="ECO:0007669"/>
    <property type="project" value="InterPro"/>
</dbReference>
<dbReference type="EC" id="3.2.1.1" evidence="4"/>
<feature type="disulfide bond" evidence="16">
    <location>
        <begin position="54"/>
        <end position="62"/>
    </location>
</feature>
<feature type="binding site" evidence="15">
    <location>
        <position position="234"/>
    </location>
    <ligand>
        <name>Ca(2+)</name>
        <dbReference type="ChEBI" id="CHEBI:29108"/>
        <label>1</label>
    </ligand>
</feature>
<feature type="signal peptide" evidence="18">
    <location>
        <begin position="1"/>
        <end position="24"/>
    </location>
</feature>
<keyword evidence="8 15" id="KW-0106">Calcium</keyword>
<evidence type="ECO:0000256" key="5">
    <source>
        <dbReference type="ARBA" id="ARBA00022723"/>
    </source>
</evidence>
<feature type="disulfide bond" evidence="16">
    <location>
        <begin position="174"/>
        <end position="188"/>
    </location>
</feature>
<dbReference type="Gene3D" id="3.20.20.80">
    <property type="entry name" value="Glycosidases"/>
    <property type="match status" value="1"/>
</dbReference>
<evidence type="ECO:0000256" key="17">
    <source>
        <dbReference type="PIRSR" id="PIRSR001024-5"/>
    </source>
</evidence>
<evidence type="ECO:0000256" key="16">
    <source>
        <dbReference type="PIRSR" id="PIRSR001024-4"/>
    </source>
</evidence>
<dbReference type="GO" id="GO:0016052">
    <property type="term" value="P:carbohydrate catabolic process"/>
    <property type="evidence" value="ECO:0007669"/>
    <property type="project" value="InterPro"/>
</dbReference>
<evidence type="ECO:0000256" key="8">
    <source>
        <dbReference type="ARBA" id="ARBA00022837"/>
    </source>
</evidence>
<dbReference type="InterPro" id="IPR013777">
    <property type="entry name" value="A-amylase-like"/>
</dbReference>
<keyword evidence="7" id="KW-0378">Hydrolase</keyword>
<keyword evidence="11" id="KW-0119">Carbohydrate metabolism</keyword>
<gene>
    <name evidence="20" type="ORF">BDY21DRAFT_301630</name>
</gene>
<evidence type="ECO:0000256" key="1">
    <source>
        <dbReference type="ARBA" id="ARBA00000548"/>
    </source>
</evidence>
<dbReference type="SUPFAM" id="SSF51445">
    <property type="entry name" value="(Trans)glycosidases"/>
    <property type="match status" value="1"/>
</dbReference>
<dbReference type="GO" id="GO:0004556">
    <property type="term" value="F:alpha-amylase activity"/>
    <property type="evidence" value="ECO:0007669"/>
    <property type="project" value="UniProtKB-EC"/>
</dbReference>
<keyword evidence="9 16" id="KW-1015">Disulfide bond</keyword>
<dbReference type="Proteomes" id="UP000799766">
    <property type="component" value="Unassembled WGS sequence"/>
</dbReference>
<dbReference type="InterPro" id="IPR006047">
    <property type="entry name" value="GH13_cat_dom"/>
</dbReference>
<dbReference type="Gene3D" id="2.60.40.1180">
    <property type="entry name" value="Golgi alpha-mannosidase II"/>
    <property type="match status" value="1"/>
</dbReference>
<proteinExistence type="inferred from homology"/>
<comment type="catalytic activity">
    <reaction evidence="1">
        <text>Endohydrolysis of (1-&gt;4)-alpha-D-glucosidic linkages in polysaccharides containing three or more (1-&gt;4)-alpha-linked D-glucose units.</text>
        <dbReference type="EC" id="3.2.1.1"/>
    </reaction>
</comment>
<feature type="chain" id="PRO_5025357321" description="alpha-amylase" evidence="18">
    <location>
        <begin position="25"/>
        <end position="504"/>
    </location>
</feature>
<feature type="active site" description="Nucleophile" evidence="13">
    <location>
        <position position="230"/>
    </location>
</feature>
<keyword evidence="10" id="KW-0325">Glycoprotein</keyword>
<evidence type="ECO:0000256" key="13">
    <source>
        <dbReference type="PIRSR" id="PIRSR001024-1"/>
    </source>
</evidence>
<feature type="binding site" evidence="15">
    <location>
        <position position="145"/>
    </location>
    <ligand>
        <name>Ca(2+)</name>
        <dbReference type="ChEBI" id="CHEBI:29108"/>
        <label>1</label>
    </ligand>
</feature>
<protein>
    <recommendedName>
        <fullName evidence="4">alpha-amylase</fullName>
        <ecNumber evidence="4">3.2.1.1</ecNumber>
    </recommendedName>
</protein>
<feature type="site" description="Transition state stabilizer" evidence="14">
    <location>
        <position position="323"/>
    </location>
</feature>
<reference evidence="20" key="1">
    <citation type="journal article" date="2020" name="Stud. Mycol.">
        <title>101 Dothideomycetes genomes: a test case for predicting lifestyles and emergence of pathogens.</title>
        <authorList>
            <person name="Haridas S."/>
            <person name="Albert R."/>
            <person name="Binder M."/>
            <person name="Bloem J."/>
            <person name="Labutti K."/>
            <person name="Salamov A."/>
            <person name="Andreopoulos B."/>
            <person name="Baker S."/>
            <person name="Barry K."/>
            <person name="Bills G."/>
            <person name="Bluhm B."/>
            <person name="Cannon C."/>
            <person name="Castanera R."/>
            <person name="Culley D."/>
            <person name="Daum C."/>
            <person name="Ezra D."/>
            <person name="Gonzalez J."/>
            <person name="Henrissat B."/>
            <person name="Kuo A."/>
            <person name="Liang C."/>
            <person name="Lipzen A."/>
            <person name="Lutzoni F."/>
            <person name="Magnuson J."/>
            <person name="Mondo S."/>
            <person name="Nolan M."/>
            <person name="Ohm R."/>
            <person name="Pangilinan J."/>
            <person name="Park H.-J."/>
            <person name="Ramirez L."/>
            <person name="Alfaro M."/>
            <person name="Sun H."/>
            <person name="Tritt A."/>
            <person name="Yoshinaga Y."/>
            <person name="Zwiers L.-H."/>
            <person name="Turgeon B."/>
            <person name="Goodwin S."/>
            <person name="Spatafora J."/>
            <person name="Crous P."/>
            <person name="Grigoriev I."/>
        </authorList>
    </citation>
    <scope>NUCLEOTIDE SEQUENCE</scope>
    <source>
        <strain evidence="20">ATCC 16933</strain>
    </source>
</reference>
<evidence type="ECO:0000313" key="20">
    <source>
        <dbReference type="EMBL" id="KAF2458617.1"/>
    </source>
</evidence>
<dbReference type="EMBL" id="MU001677">
    <property type="protein sequence ID" value="KAF2458617.1"/>
    <property type="molecule type" value="Genomic_DNA"/>
</dbReference>
<feature type="binding site" evidence="15">
    <location>
        <position position="186"/>
    </location>
    <ligand>
        <name>Ca(2+)</name>
        <dbReference type="ChEBI" id="CHEBI:29108"/>
        <label>1</label>
    </ligand>
</feature>
<evidence type="ECO:0000256" key="10">
    <source>
        <dbReference type="ARBA" id="ARBA00023180"/>
    </source>
</evidence>
<keyword evidence="5 15" id="KW-0479">Metal-binding</keyword>
<evidence type="ECO:0000256" key="12">
    <source>
        <dbReference type="ARBA" id="ARBA00023295"/>
    </source>
</evidence>
<evidence type="ECO:0000256" key="6">
    <source>
        <dbReference type="ARBA" id="ARBA00022729"/>
    </source>
</evidence>
<feature type="binding site" evidence="17">
    <location>
        <position position="370"/>
    </location>
    <ligand>
        <name>substrate</name>
    </ligand>
</feature>
<dbReference type="InterPro" id="IPR015340">
    <property type="entry name" value="A_amylase_C_dom"/>
</dbReference>
<dbReference type="PANTHER" id="PTHR10357">
    <property type="entry name" value="ALPHA-AMYLASE FAMILY MEMBER"/>
    <property type="match status" value="1"/>
</dbReference>
<name>A0A6A6P497_9PEZI</name>
<feature type="binding site" evidence="15">
    <location>
        <position position="254"/>
    </location>
    <ligand>
        <name>Ca(2+)</name>
        <dbReference type="ChEBI" id="CHEBI:29108"/>
        <label>2</label>
    </ligand>
</feature>
<feature type="binding site" evidence="17">
    <location>
        <position position="146"/>
    </location>
    <ligand>
        <name>substrate</name>
    </ligand>
</feature>
<dbReference type="SMART" id="SM00642">
    <property type="entry name" value="Aamy"/>
    <property type="match status" value="1"/>
</dbReference>
<feature type="active site" description="Proton donor" evidence="13">
    <location>
        <position position="254"/>
    </location>
</feature>
<dbReference type="FunFam" id="3.20.20.80:FF:000120">
    <property type="entry name" value="Alpha-amylase A"/>
    <property type="match status" value="1"/>
</dbReference>
<dbReference type="OrthoDB" id="204980at2759"/>
<feature type="binding site" evidence="15">
    <location>
        <position position="230"/>
    </location>
    <ligand>
        <name>Ca(2+)</name>
        <dbReference type="ChEBI" id="CHEBI:29108"/>
        <label>2</label>
    </ligand>
</feature>
<dbReference type="InterPro" id="IPR017853">
    <property type="entry name" value="GH"/>
</dbReference>
<feature type="domain" description="Glycosyl hydrolase family 13 catalytic" evidence="19">
    <location>
        <begin position="37"/>
        <end position="395"/>
    </location>
</feature>
<evidence type="ECO:0000313" key="21">
    <source>
        <dbReference type="Proteomes" id="UP000799766"/>
    </source>
</evidence>
<accession>A0A6A6P497</accession>
<feature type="binding site" evidence="17">
    <location>
        <position position="258"/>
    </location>
    <ligand>
        <name>substrate</name>
    </ligand>
</feature>
<feature type="binding site" evidence="17">
    <location>
        <position position="107"/>
    </location>
    <ligand>
        <name>substrate</name>
    </ligand>
</feature>
<evidence type="ECO:0000256" key="4">
    <source>
        <dbReference type="ARBA" id="ARBA00012595"/>
    </source>
</evidence>
<dbReference type="SUPFAM" id="SSF51011">
    <property type="entry name" value="Glycosyl hydrolase domain"/>
    <property type="match status" value="1"/>
</dbReference>
<evidence type="ECO:0000256" key="14">
    <source>
        <dbReference type="PIRSR" id="PIRSR001024-2"/>
    </source>
</evidence>
<comment type="cofactor">
    <cofactor evidence="2">
        <name>Ca(2+)</name>
        <dbReference type="ChEBI" id="CHEBI:29108"/>
    </cofactor>
</comment>
<evidence type="ECO:0000256" key="2">
    <source>
        <dbReference type="ARBA" id="ARBA00001913"/>
    </source>
</evidence>